<protein>
    <recommendedName>
        <fullName evidence="6">Mid2 domain-containing protein</fullName>
    </recommendedName>
</protein>
<keyword evidence="2" id="KW-1133">Transmembrane helix</keyword>
<name>A0AAD6ZPH1_9AGAR</name>
<sequence>MLLFFLLPLPALLQVVDALLNVTVDNLSPLITYQGEWEPASSHVSDYDWAGNHALSSDEEASATFVFTGVAVYYLSPRWPYDVSTRLSLDGGQSVLVSLRDPDFSLSGDSQTSQSSVAWSATGLTNTSHTLVATYGNMIIVDAFIYTMDNASTPISSSASASSTTSSVSSSLSASASMAASSAGATTVPSKKALTIGLGTAFALAVLIAGLLLAFALYQRRRFVRARSARPRDATGISDWASYLRGRGAYAAVSTGPAHAHAHTLETSEASSRLLYPPSSSGRSDPWAPNDDLEYKHYDPAAAQHAQVPSTASSVGRTVSSVGVGRNASTVGRNASTVGRNASTVGRSVSAVSSAPGRRARGAGLPTGAMPPAVPGPYVDRAPPEDEDAEDDDDDGDADRAGAPLSRAPSSGILFVVHPMDSDDGVSPGASSEFRISSPPAYSERQ</sequence>
<feature type="compositionally biased region" description="Polar residues" evidence="1">
    <location>
        <begin position="327"/>
        <end position="353"/>
    </location>
</feature>
<dbReference type="Gene3D" id="2.60.120.260">
    <property type="entry name" value="Galactose-binding domain-like"/>
    <property type="match status" value="1"/>
</dbReference>
<evidence type="ECO:0000313" key="4">
    <source>
        <dbReference type="EMBL" id="KAJ7333260.1"/>
    </source>
</evidence>
<keyword evidence="3" id="KW-0732">Signal</keyword>
<keyword evidence="2" id="KW-0472">Membrane</keyword>
<organism evidence="4 5">
    <name type="scientific">Mycena albidolilacea</name>
    <dbReference type="NCBI Taxonomy" id="1033008"/>
    <lineage>
        <taxon>Eukaryota</taxon>
        <taxon>Fungi</taxon>
        <taxon>Dikarya</taxon>
        <taxon>Basidiomycota</taxon>
        <taxon>Agaricomycotina</taxon>
        <taxon>Agaricomycetes</taxon>
        <taxon>Agaricomycetidae</taxon>
        <taxon>Agaricales</taxon>
        <taxon>Marasmiineae</taxon>
        <taxon>Mycenaceae</taxon>
        <taxon>Mycena</taxon>
    </lineage>
</organism>
<dbReference type="Proteomes" id="UP001218218">
    <property type="component" value="Unassembled WGS sequence"/>
</dbReference>
<proteinExistence type="predicted"/>
<keyword evidence="5" id="KW-1185">Reference proteome</keyword>
<dbReference type="EMBL" id="JARIHO010000034">
    <property type="protein sequence ID" value="KAJ7333260.1"/>
    <property type="molecule type" value="Genomic_DNA"/>
</dbReference>
<feature type="signal peptide" evidence="3">
    <location>
        <begin position="1"/>
        <end position="18"/>
    </location>
</feature>
<keyword evidence="2" id="KW-0812">Transmembrane</keyword>
<feature type="chain" id="PRO_5041901762" description="Mid2 domain-containing protein" evidence="3">
    <location>
        <begin position="19"/>
        <end position="446"/>
    </location>
</feature>
<comment type="caution">
    <text evidence="4">The sequence shown here is derived from an EMBL/GenBank/DDBJ whole genome shotgun (WGS) entry which is preliminary data.</text>
</comment>
<evidence type="ECO:0000313" key="5">
    <source>
        <dbReference type="Proteomes" id="UP001218218"/>
    </source>
</evidence>
<feature type="transmembrane region" description="Helical" evidence="2">
    <location>
        <begin position="196"/>
        <end position="218"/>
    </location>
</feature>
<evidence type="ECO:0008006" key="6">
    <source>
        <dbReference type="Google" id="ProtNLM"/>
    </source>
</evidence>
<feature type="region of interest" description="Disordered" evidence="1">
    <location>
        <begin position="326"/>
        <end position="446"/>
    </location>
</feature>
<dbReference type="AlphaFoldDB" id="A0AAD6ZPH1"/>
<feature type="compositionally biased region" description="Acidic residues" evidence="1">
    <location>
        <begin position="385"/>
        <end position="397"/>
    </location>
</feature>
<evidence type="ECO:0000256" key="1">
    <source>
        <dbReference type="SAM" id="MobiDB-lite"/>
    </source>
</evidence>
<evidence type="ECO:0000256" key="3">
    <source>
        <dbReference type="SAM" id="SignalP"/>
    </source>
</evidence>
<evidence type="ECO:0000256" key="2">
    <source>
        <dbReference type="SAM" id="Phobius"/>
    </source>
</evidence>
<reference evidence="4" key="1">
    <citation type="submission" date="2023-03" db="EMBL/GenBank/DDBJ databases">
        <title>Massive genome expansion in bonnet fungi (Mycena s.s.) driven by repeated elements and novel gene families across ecological guilds.</title>
        <authorList>
            <consortium name="Lawrence Berkeley National Laboratory"/>
            <person name="Harder C.B."/>
            <person name="Miyauchi S."/>
            <person name="Viragh M."/>
            <person name="Kuo A."/>
            <person name="Thoen E."/>
            <person name="Andreopoulos B."/>
            <person name="Lu D."/>
            <person name="Skrede I."/>
            <person name="Drula E."/>
            <person name="Henrissat B."/>
            <person name="Morin E."/>
            <person name="Kohler A."/>
            <person name="Barry K."/>
            <person name="LaButti K."/>
            <person name="Morin E."/>
            <person name="Salamov A."/>
            <person name="Lipzen A."/>
            <person name="Mereny Z."/>
            <person name="Hegedus B."/>
            <person name="Baldrian P."/>
            <person name="Stursova M."/>
            <person name="Weitz H."/>
            <person name="Taylor A."/>
            <person name="Grigoriev I.V."/>
            <person name="Nagy L.G."/>
            <person name="Martin F."/>
            <person name="Kauserud H."/>
        </authorList>
    </citation>
    <scope>NUCLEOTIDE SEQUENCE</scope>
    <source>
        <strain evidence="4">CBHHK002</strain>
    </source>
</reference>
<feature type="region of interest" description="Disordered" evidence="1">
    <location>
        <begin position="266"/>
        <end position="294"/>
    </location>
</feature>
<gene>
    <name evidence="4" type="ORF">DFH08DRAFT_1020759</name>
</gene>
<accession>A0AAD6ZPH1</accession>